<name>A0A9Q3I6W2_9BASI</name>
<dbReference type="SUPFAM" id="SSF56672">
    <property type="entry name" value="DNA/RNA polymerases"/>
    <property type="match status" value="1"/>
</dbReference>
<keyword evidence="6" id="KW-0695">RNA-directed DNA polymerase</keyword>
<evidence type="ECO:0000259" key="7">
    <source>
        <dbReference type="Pfam" id="PF17917"/>
    </source>
</evidence>
<dbReference type="Gene3D" id="3.10.10.10">
    <property type="entry name" value="HIV Type 1 Reverse Transcriptase, subunit A, domain 1"/>
    <property type="match status" value="1"/>
</dbReference>
<dbReference type="CDD" id="cd09274">
    <property type="entry name" value="RNase_HI_RT_Ty3"/>
    <property type="match status" value="1"/>
</dbReference>
<dbReference type="InterPro" id="IPR041588">
    <property type="entry name" value="Integrase_H2C2"/>
</dbReference>
<dbReference type="AlphaFoldDB" id="A0A9Q3I6W2"/>
<keyword evidence="1" id="KW-0808">Transferase</keyword>
<keyword evidence="5" id="KW-0378">Hydrolase</keyword>
<dbReference type="InterPro" id="IPR041373">
    <property type="entry name" value="RT_RNaseH"/>
</dbReference>
<keyword evidence="4" id="KW-0255">Endonuclease</keyword>
<dbReference type="GO" id="GO:0004519">
    <property type="term" value="F:endonuclease activity"/>
    <property type="evidence" value="ECO:0007669"/>
    <property type="project" value="UniProtKB-KW"/>
</dbReference>
<evidence type="ECO:0000256" key="4">
    <source>
        <dbReference type="ARBA" id="ARBA00022759"/>
    </source>
</evidence>
<gene>
    <name evidence="9" type="ORF">O181_070018</name>
</gene>
<dbReference type="GO" id="GO:0003964">
    <property type="term" value="F:RNA-directed DNA polymerase activity"/>
    <property type="evidence" value="ECO:0007669"/>
    <property type="project" value="UniProtKB-KW"/>
</dbReference>
<reference evidence="9" key="1">
    <citation type="submission" date="2021-03" db="EMBL/GenBank/DDBJ databases">
        <title>Draft genome sequence of rust myrtle Austropuccinia psidii MF-1, a brazilian biotype.</title>
        <authorList>
            <person name="Quecine M.C."/>
            <person name="Pachon D.M.R."/>
            <person name="Bonatelli M.L."/>
            <person name="Correr F.H."/>
            <person name="Franceschini L.M."/>
            <person name="Leite T.F."/>
            <person name="Margarido G.R.A."/>
            <person name="Almeida C.A."/>
            <person name="Ferrarezi J.A."/>
            <person name="Labate C.A."/>
        </authorList>
    </citation>
    <scope>NUCLEOTIDE SEQUENCE</scope>
    <source>
        <strain evidence="9">MF-1</strain>
    </source>
</reference>
<keyword evidence="10" id="KW-1185">Reference proteome</keyword>
<dbReference type="InterPro" id="IPR050951">
    <property type="entry name" value="Retrovirus_Pol_polyprotein"/>
</dbReference>
<dbReference type="Proteomes" id="UP000765509">
    <property type="component" value="Unassembled WGS sequence"/>
</dbReference>
<dbReference type="PANTHER" id="PTHR37984">
    <property type="entry name" value="PROTEIN CBG26694"/>
    <property type="match status" value="1"/>
</dbReference>
<dbReference type="Pfam" id="PF17921">
    <property type="entry name" value="Integrase_H2C2"/>
    <property type="match status" value="1"/>
</dbReference>
<dbReference type="EMBL" id="AVOT02035878">
    <property type="protein sequence ID" value="MBW0530303.1"/>
    <property type="molecule type" value="Genomic_DNA"/>
</dbReference>
<proteinExistence type="predicted"/>
<protein>
    <recommendedName>
        <fullName evidence="11">Integrase zinc-binding domain-containing protein</fullName>
    </recommendedName>
</protein>
<evidence type="ECO:0000256" key="5">
    <source>
        <dbReference type="ARBA" id="ARBA00022801"/>
    </source>
</evidence>
<dbReference type="InterPro" id="IPR043502">
    <property type="entry name" value="DNA/RNA_pol_sf"/>
</dbReference>
<dbReference type="PANTHER" id="PTHR37984:SF5">
    <property type="entry name" value="PROTEIN NYNRIN-LIKE"/>
    <property type="match status" value="1"/>
</dbReference>
<keyword evidence="2" id="KW-0548">Nucleotidyltransferase</keyword>
<evidence type="ECO:0000259" key="8">
    <source>
        <dbReference type="Pfam" id="PF17921"/>
    </source>
</evidence>
<evidence type="ECO:0000256" key="1">
    <source>
        <dbReference type="ARBA" id="ARBA00022679"/>
    </source>
</evidence>
<evidence type="ECO:0008006" key="11">
    <source>
        <dbReference type="Google" id="ProtNLM"/>
    </source>
</evidence>
<sequence>MELPPSSYHDSLEELWDEEEEPEEVETVMKVVPSVYHQYLDVFSKVKAEKLPPHRPCDPHIELEGSLPPVGVIYSLSNQESDPLRAYISKNVEKCFIWTSSSSTGAPVLIVKKKDGGFHFQFSDSGKHPIAFNSCKLISADLNYEIHQKELPGIVCALKRWRAFFLSLSLYFEALTNHSSLKYFMYSKVLTRRQALWAAFLSEFPFSITYRPGHLATLPDALSHWDNIDLDRGEDFISNNPIKFQQLIKQDEVQPSRYFLVKVESFLNSIYSIENALWQTLSTEVLLKNWVKVVVSNDPTIQPRILQKHHYSPLAGHPGQEKTLKLIKQDFHWSGMTQFIKDYVSSCQQCSRNKNIHHKKFGLLKPLPIPKGPWICLSMDFIT</sequence>
<dbReference type="Pfam" id="PF17917">
    <property type="entry name" value="RT_RNaseH"/>
    <property type="match status" value="1"/>
</dbReference>
<dbReference type="GO" id="GO:0016787">
    <property type="term" value="F:hydrolase activity"/>
    <property type="evidence" value="ECO:0007669"/>
    <property type="project" value="UniProtKB-KW"/>
</dbReference>
<comment type="caution">
    <text evidence="9">The sequence shown here is derived from an EMBL/GenBank/DDBJ whole genome shotgun (WGS) entry which is preliminary data.</text>
</comment>
<feature type="domain" description="Integrase zinc-binding" evidence="8">
    <location>
        <begin position="298"/>
        <end position="355"/>
    </location>
</feature>
<accession>A0A9Q3I6W2</accession>
<feature type="domain" description="Reverse transcriptase RNase H-like" evidence="7">
    <location>
        <begin position="97"/>
        <end position="204"/>
    </location>
</feature>
<evidence type="ECO:0000256" key="3">
    <source>
        <dbReference type="ARBA" id="ARBA00022722"/>
    </source>
</evidence>
<organism evidence="9 10">
    <name type="scientific">Austropuccinia psidii MF-1</name>
    <dbReference type="NCBI Taxonomy" id="1389203"/>
    <lineage>
        <taxon>Eukaryota</taxon>
        <taxon>Fungi</taxon>
        <taxon>Dikarya</taxon>
        <taxon>Basidiomycota</taxon>
        <taxon>Pucciniomycotina</taxon>
        <taxon>Pucciniomycetes</taxon>
        <taxon>Pucciniales</taxon>
        <taxon>Sphaerophragmiaceae</taxon>
        <taxon>Austropuccinia</taxon>
    </lineage>
</organism>
<dbReference type="FunFam" id="1.10.340.70:FF:000001">
    <property type="entry name" value="Retrovirus-related Pol polyprotein from transposon gypsy-like Protein"/>
    <property type="match status" value="1"/>
</dbReference>
<evidence type="ECO:0000256" key="6">
    <source>
        <dbReference type="ARBA" id="ARBA00022918"/>
    </source>
</evidence>
<evidence type="ECO:0000313" key="10">
    <source>
        <dbReference type="Proteomes" id="UP000765509"/>
    </source>
</evidence>
<dbReference type="Gene3D" id="1.10.340.70">
    <property type="match status" value="1"/>
</dbReference>
<evidence type="ECO:0000313" key="9">
    <source>
        <dbReference type="EMBL" id="MBW0530303.1"/>
    </source>
</evidence>
<evidence type="ECO:0000256" key="2">
    <source>
        <dbReference type="ARBA" id="ARBA00022695"/>
    </source>
</evidence>
<dbReference type="OrthoDB" id="2505288at2759"/>
<keyword evidence="3" id="KW-0540">Nuclease</keyword>